<dbReference type="InterPro" id="IPR003439">
    <property type="entry name" value="ABC_transporter-like_ATP-bd"/>
</dbReference>
<protein>
    <submittedName>
        <fullName evidence="6">ABC-2 type transport system ATP-binding protein</fullName>
    </submittedName>
</protein>
<dbReference type="InterPro" id="IPR027417">
    <property type="entry name" value="P-loop_NTPase"/>
</dbReference>
<reference evidence="6 7" key="1">
    <citation type="submission" date="2019-03" db="EMBL/GenBank/DDBJ databases">
        <title>Genomic Encyclopedia of Type Strains, Phase IV (KMG-IV): sequencing the most valuable type-strain genomes for metagenomic binning, comparative biology and taxonomic classification.</title>
        <authorList>
            <person name="Goeker M."/>
        </authorList>
    </citation>
    <scope>NUCLEOTIDE SEQUENCE [LARGE SCALE GENOMIC DNA]</scope>
    <source>
        <strain evidence="6 7">DSM 25894</strain>
    </source>
</reference>
<evidence type="ECO:0000256" key="4">
    <source>
        <dbReference type="ARBA" id="ARBA00022840"/>
    </source>
</evidence>
<keyword evidence="7" id="KW-1185">Reference proteome</keyword>
<evidence type="ECO:0000256" key="1">
    <source>
        <dbReference type="ARBA" id="ARBA00005417"/>
    </source>
</evidence>
<dbReference type="CDD" id="cd03230">
    <property type="entry name" value="ABC_DR_subfamily_A"/>
    <property type="match status" value="1"/>
</dbReference>
<dbReference type="PANTHER" id="PTHR43335">
    <property type="entry name" value="ABC TRANSPORTER, ATP-BINDING PROTEIN"/>
    <property type="match status" value="1"/>
</dbReference>
<name>A0A4R3N4H6_9BACI</name>
<keyword evidence="2" id="KW-0813">Transport</keyword>
<dbReference type="PROSITE" id="PS50893">
    <property type="entry name" value="ABC_TRANSPORTER_2"/>
    <property type="match status" value="1"/>
</dbReference>
<evidence type="ECO:0000256" key="3">
    <source>
        <dbReference type="ARBA" id="ARBA00022741"/>
    </source>
</evidence>
<dbReference type="AlphaFoldDB" id="A0A4R3N4H6"/>
<dbReference type="InterPro" id="IPR003593">
    <property type="entry name" value="AAA+_ATPase"/>
</dbReference>
<keyword evidence="4 6" id="KW-0067">ATP-binding</keyword>
<evidence type="ECO:0000313" key="7">
    <source>
        <dbReference type="Proteomes" id="UP000294650"/>
    </source>
</evidence>
<evidence type="ECO:0000313" key="6">
    <source>
        <dbReference type="EMBL" id="TCT23664.1"/>
    </source>
</evidence>
<dbReference type="EMBL" id="SMAN01000006">
    <property type="protein sequence ID" value="TCT23664.1"/>
    <property type="molecule type" value="Genomic_DNA"/>
</dbReference>
<organism evidence="6 7">
    <name type="scientific">Melghiribacillus thermohalophilus</name>
    <dbReference type="NCBI Taxonomy" id="1324956"/>
    <lineage>
        <taxon>Bacteria</taxon>
        <taxon>Bacillati</taxon>
        <taxon>Bacillota</taxon>
        <taxon>Bacilli</taxon>
        <taxon>Bacillales</taxon>
        <taxon>Bacillaceae</taxon>
        <taxon>Melghiribacillus</taxon>
    </lineage>
</organism>
<dbReference type="GO" id="GO:0016887">
    <property type="term" value="F:ATP hydrolysis activity"/>
    <property type="evidence" value="ECO:0007669"/>
    <property type="project" value="InterPro"/>
</dbReference>
<dbReference type="SMART" id="SM00382">
    <property type="entry name" value="AAA"/>
    <property type="match status" value="1"/>
</dbReference>
<feature type="domain" description="ABC transporter" evidence="5">
    <location>
        <begin position="5"/>
        <end position="236"/>
    </location>
</feature>
<proteinExistence type="inferred from homology"/>
<gene>
    <name evidence="6" type="ORF">EDD68_10674</name>
</gene>
<dbReference type="Gene3D" id="3.40.50.300">
    <property type="entry name" value="P-loop containing nucleotide triphosphate hydrolases"/>
    <property type="match status" value="1"/>
</dbReference>
<dbReference type="GO" id="GO:0005524">
    <property type="term" value="F:ATP binding"/>
    <property type="evidence" value="ECO:0007669"/>
    <property type="project" value="UniProtKB-KW"/>
</dbReference>
<keyword evidence="3" id="KW-0547">Nucleotide-binding</keyword>
<dbReference type="Proteomes" id="UP000294650">
    <property type="component" value="Unassembled WGS sequence"/>
</dbReference>
<dbReference type="SUPFAM" id="SSF52540">
    <property type="entry name" value="P-loop containing nucleoside triphosphate hydrolases"/>
    <property type="match status" value="1"/>
</dbReference>
<sequence length="317" mass="35354">MTTMIELKNVSKQYKEVKAVDRLNLKIKKGEIFGLLGPNGAGKSTTIHMLLGLTEPTEGEVYVGGIHATTRPIEVKKRVGFLPDDVGFYEDMTGLENLLLTARLNGLKEDMAKERALSLLKQVGLEDAANKKAGEYSRGMRQRLGLADVLMKDPEVVILDEPTLGIDPKGIQEFLKMIRTLSKEKKLTVLLSSHQLHQVQQICDRVGLFVKGKLLAQGDMESLQKQLFDDYSVQYKVEIGTTSQNPEEELNKIPGVQSVVPQSDGTYIIDLKQADNGELARFIIEKGYRLFSLEKVSYGLNEIYQRYFQGGETLGSS</sequence>
<evidence type="ECO:0000256" key="2">
    <source>
        <dbReference type="ARBA" id="ARBA00022448"/>
    </source>
</evidence>
<dbReference type="PANTHER" id="PTHR43335:SF4">
    <property type="entry name" value="ABC TRANSPORTER, ATP-BINDING PROTEIN"/>
    <property type="match status" value="1"/>
</dbReference>
<comment type="similarity">
    <text evidence="1">Belongs to the ABC transporter superfamily.</text>
</comment>
<accession>A0A4R3N4H6</accession>
<dbReference type="Pfam" id="PF00005">
    <property type="entry name" value="ABC_tran"/>
    <property type="match status" value="1"/>
</dbReference>
<evidence type="ECO:0000259" key="5">
    <source>
        <dbReference type="PROSITE" id="PS50893"/>
    </source>
</evidence>
<dbReference type="OrthoDB" id="9804819at2"/>
<comment type="caution">
    <text evidence="6">The sequence shown here is derived from an EMBL/GenBank/DDBJ whole genome shotgun (WGS) entry which is preliminary data.</text>
</comment>